<dbReference type="CDD" id="cd00056">
    <property type="entry name" value="ENDO3c"/>
    <property type="match status" value="1"/>
</dbReference>
<sequence length="313" mass="35173">PTTQLKLSTTLFNGQAFTWRQTGPHHFSNVFLSTLVTLRQRPTDPHVLFRIEHPTLFLSANSDSIQAFLSNYFLLHVNADALIAKWTEADPSFSDRTAHLVGIRLLRQPPVECTFAFICSANNNISRITGMVNNLKREYGTCVGRVHAESLDKDPTGTDEPFCSGEDFFTFPEPEDMCSDDVEPRLRELGFGYRAAYIAKSALMLQEKEGGGSAWLHSLRDMEYEVAKTHILELWGVGPKVADCILLMSLDKFNAIPVDTHVWRIAQRDYGLSKSAVTKSLSAKTYKAIGDKWREIFGEYAGWAQSLLFSAEI</sequence>
<evidence type="ECO:0000259" key="12">
    <source>
        <dbReference type="SMART" id="SM00478"/>
    </source>
</evidence>
<keyword evidence="10" id="KW-0326">Glycosidase</keyword>
<evidence type="ECO:0000256" key="8">
    <source>
        <dbReference type="ARBA" id="ARBA00023242"/>
    </source>
</evidence>
<evidence type="ECO:0000256" key="6">
    <source>
        <dbReference type="ARBA" id="ARBA00023204"/>
    </source>
</evidence>
<comment type="catalytic activity">
    <reaction evidence="11">
        <text>2'-deoxyribonucleotide-(2'-deoxyribose 5'-phosphate)-2'-deoxyribonucleotide-DNA = a 3'-end 2'-deoxyribonucleotide-(2,3-dehydro-2,3-deoxyribose 5'-phosphate)-DNA + a 5'-end 5'-phospho-2'-deoxyribonucleoside-DNA + H(+)</text>
        <dbReference type="Rhea" id="RHEA:66592"/>
        <dbReference type="Rhea" id="RHEA-COMP:13180"/>
        <dbReference type="Rhea" id="RHEA-COMP:16897"/>
        <dbReference type="Rhea" id="RHEA-COMP:17067"/>
        <dbReference type="ChEBI" id="CHEBI:15378"/>
        <dbReference type="ChEBI" id="CHEBI:136412"/>
        <dbReference type="ChEBI" id="CHEBI:157695"/>
        <dbReference type="ChEBI" id="CHEBI:167181"/>
        <dbReference type="EC" id="4.2.99.18"/>
    </reaction>
</comment>
<evidence type="ECO:0000256" key="9">
    <source>
        <dbReference type="ARBA" id="ARBA00023268"/>
    </source>
</evidence>
<dbReference type="Pfam" id="PF07934">
    <property type="entry name" value="OGG_N"/>
    <property type="match status" value="1"/>
</dbReference>
<accession>A0A1Y2CPC1</accession>
<dbReference type="SMART" id="SM00478">
    <property type="entry name" value="ENDO3c"/>
    <property type="match status" value="1"/>
</dbReference>
<protein>
    <recommendedName>
        <fullName evidence="3">DNA-(apurinic or apyrimidinic site) lyase</fullName>
        <ecNumber evidence="3">4.2.99.18</ecNumber>
    </recommendedName>
</protein>
<dbReference type="InterPro" id="IPR011257">
    <property type="entry name" value="DNA_glycosylase"/>
</dbReference>
<evidence type="ECO:0000313" key="13">
    <source>
        <dbReference type="EMBL" id="ORY48878.1"/>
    </source>
</evidence>
<dbReference type="GO" id="GO:0006285">
    <property type="term" value="P:base-excision repair, AP site formation"/>
    <property type="evidence" value="ECO:0007669"/>
    <property type="project" value="UniProtKB-ARBA"/>
</dbReference>
<evidence type="ECO:0000256" key="7">
    <source>
        <dbReference type="ARBA" id="ARBA00023239"/>
    </source>
</evidence>
<feature type="domain" description="HhH-GPD" evidence="12">
    <location>
        <begin position="119"/>
        <end position="313"/>
    </location>
</feature>
<evidence type="ECO:0000256" key="11">
    <source>
        <dbReference type="ARBA" id="ARBA00044632"/>
    </source>
</evidence>
<dbReference type="InterPro" id="IPR052054">
    <property type="entry name" value="Oxidative_DNA_repair_enzyme"/>
</dbReference>
<dbReference type="EC" id="4.2.99.18" evidence="3"/>
<evidence type="ECO:0000256" key="4">
    <source>
        <dbReference type="ARBA" id="ARBA00022763"/>
    </source>
</evidence>
<dbReference type="SUPFAM" id="SSF48150">
    <property type="entry name" value="DNA-glycosylase"/>
    <property type="match status" value="1"/>
</dbReference>
<reference evidence="13 14" key="1">
    <citation type="submission" date="2016-07" db="EMBL/GenBank/DDBJ databases">
        <title>Pervasive Adenine N6-methylation of Active Genes in Fungi.</title>
        <authorList>
            <consortium name="DOE Joint Genome Institute"/>
            <person name="Mondo S.J."/>
            <person name="Dannebaum R.O."/>
            <person name="Kuo R.C."/>
            <person name="Labutti K."/>
            <person name="Haridas S."/>
            <person name="Kuo A."/>
            <person name="Salamov A."/>
            <person name="Ahrendt S.R."/>
            <person name="Lipzen A."/>
            <person name="Sullivan W."/>
            <person name="Andreopoulos W.B."/>
            <person name="Clum A."/>
            <person name="Lindquist E."/>
            <person name="Daum C."/>
            <person name="Ramamoorthy G.K."/>
            <person name="Gryganskyi A."/>
            <person name="Culley D."/>
            <person name="Magnuson J.K."/>
            <person name="James T.Y."/>
            <person name="O'Malley M.A."/>
            <person name="Stajich J.E."/>
            <person name="Spatafora J.W."/>
            <person name="Visel A."/>
            <person name="Grigoriev I.V."/>
        </authorList>
    </citation>
    <scope>NUCLEOTIDE SEQUENCE [LARGE SCALE GENOMIC DNA]</scope>
    <source>
        <strain evidence="13 14">JEL800</strain>
    </source>
</reference>
<evidence type="ECO:0000256" key="1">
    <source>
        <dbReference type="ARBA" id="ARBA00004123"/>
    </source>
</evidence>
<organism evidence="13 14">
    <name type="scientific">Rhizoclosmatium globosum</name>
    <dbReference type="NCBI Taxonomy" id="329046"/>
    <lineage>
        <taxon>Eukaryota</taxon>
        <taxon>Fungi</taxon>
        <taxon>Fungi incertae sedis</taxon>
        <taxon>Chytridiomycota</taxon>
        <taxon>Chytridiomycota incertae sedis</taxon>
        <taxon>Chytridiomycetes</taxon>
        <taxon>Chytridiales</taxon>
        <taxon>Chytriomycetaceae</taxon>
        <taxon>Rhizoclosmatium</taxon>
    </lineage>
</organism>
<keyword evidence="14" id="KW-1185">Reference proteome</keyword>
<gene>
    <name evidence="13" type="ORF">BCR33DRAFT_651030</name>
</gene>
<dbReference type="Proteomes" id="UP000193642">
    <property type="component" value="Unassembled WGS sequence"/>
</dbReference>
<dbReference type="Pfam" id="PF00730">
    <property type="entry name" value="HhH-GPD"/>
    <property type="match status" value="1"/>
</dbReference>
<evidence type="ECO:0000313" key="14">
    <source>
        <dbReference type="Proteomes" id="UP000193642"/>
    </source>
</evidence>
<dbReference type="FunFam" id="1.10.1670.10:FF:000005">
    <property type="entry name" value="N-glycosylase/DNA lyase OGG1"/>
    <property type="match status" value="1"/>
</dbReference>
<dbReference type="GO" id="GO:0003684">
    <property type="term" value="F:damaged DNA binding"/>
    <property type="evidence" value="ECO:0007669"/>
    <property type="project" value="InterPro"/>
</dbReference>
<dbReference type="PANTHER" id="PTHR10242:SF2">
    <property type="entry name" value="N-GLYCOSYLASE_DNA LYASE"/>
    <property type="match status" value="1"/>
</dbReference>
<proteinExistence type="inferred from homology"/>
<comment type="similarity">
    <text evidence="2">Belongs to the type-1 OGG1 family.</text>
</comment>
<evidence type="ECO:0000256" key="2">
    <source>
        <dbReference type="ARBA" id="ARBA00010679"/>
    </source>
</evidence>
<comment type="caution">
    <text evidence="13">The sequence shown here is derived from an EMBL/GenBank/DDBJ whole genome shotgun (WGS) entry which is preliminary data.</text>
</comment>
<dbReference type="GO" id="GO:0005634">
    <property type="term" value="C:nucleus"/>
    <property type="evidence" value="ECO:0007669"/>
    <property type="project" value="UniProtKB-SubCell"/>
</dbReference>
<dbReference type="OrthoDB" id="238681at2759"/>
<dbReference type="Gene3D" id="1.10.340.30">
    <property type="entry name" value="Hypothetical protein, domain 2"/>
    <property type="match status" value="1"/>
</dbReference>
<dbReference type="AlphaFoldDB" id="A0A1Y2CPC1"/>
<dbReference type="GO" id="GO:0006289">
    <property type="term" value="P:nucleotide-excision repair"/>
    <property type="evidence" value="ECO:0007669"/>
    <property type="project" value="InterPro"/>
</dbReference>
<feature type="non-terminal residue" evidence="13">
    <location>
        <position position="313"/>
    </location>
</feature>
<keyword evidence="8" id="KW-0539">Nucleus</keyword>
<evidence type="ECO:0000256" key="5">
    <source>
        <dbReference type="ARBA" id="ARBA00022801"/>
    </source>
</evidence>
<feature type="non-terminal residue" evidence="13">
    <location>
        <position position="1"/>
    </location>
</feature>
<dbReference type="InterPro" id="IPR023170">
    <property type="entry name" value="HhH_base_excis_C"/>
</dbReference>
<keyword evidence="6" id="KW-0234">DNA repair</keyword>
<dbReference type="Gene3D" id="3.30.310.40">
    <property type="match status" value="1"/>
</dbReference>
<dbReference type="GO" id="GO:0034039">
    <property type="term" value="F:8-oxo-7,8-dihydroguanine DNA N-glycosylase activity"/>
    <property type="evidence" value="ECO:0007669"/>
    <property type="project" value="TreeGrafter"/>
</dbReference>
<evidence type="ECO:0000256" key="3">
    <source>
        <dbReference type="ARBA" id="ARBA00012720"/>
    </source>
</evidence>
<dbReference type="GO" id="GO:0140078">
    <property type="term" value="F:class I DNA-(apurinic or apyrimidinic site) endonuclease activity"/>
    <property type="evidence" value="ECO:0007669"/>
    <property type="project" value="UniProtKB-EC"/>
</dbReference>
<dbReference type="InterPro" id="IPR012904">
    <property type="entry name" value="OGG_N"/>
</dbReference>
<dbReference type="PANTHER" id="PTHR10242">
    <property type="entry name" value="8-OXOGUANINE DNA GLYCOSYLASE"/>
    <property type="match status" value="1"/>
</dbReference>
<name>A0A1Y2CPC1_9FUNG</name>
<keyword evidence="5" id="KW-0378">Hydrolase</keyword>
<evidence type="ECO:0000256" key="10">
    <source>
        <dbReference type="ARBA" id="ARBA00023295"/>
    </source>
</evidence>
<dbReference type="Gene3D" id="1.10.1670.10">
    <property type="entry name" value="Helix-hairpin-Helix base-excision DNA repair enzymes (C-terminal)"/>
    <property type="match status" value="1"/>
</dbReference>
<keyword evidence="4" id="KW-0227">DNA damage</keyword>
<dbReference type="EMBL" id="MCGO01000010">
    <property type="protein sequence ID" value="ORY48878.1"/>
    <property type="molecule type" value="Genomic_DNA"/>
</dbReference>
<keyword evidence="7" id="KW-0456">Lyase</keyword>
<keyword evidence="9" id="KW-0511">Multifunctional enzyme</keyword>
<comment type="subcellular location">
    <subcellularLocation>
        <location evidence="1">Nucleus</location>
    </subcellularLocation>
</comment>
<dbReference type="SUPFAM" id="SSF55945">
    <property type="entry name" value="TATA-box binding protein-like"/>
    <property type="match status" value="1"/>
</dbReference>
<dbReference type="InterPro" id="IPR003265">
    <property type="entry name" value="HhH-GPD_domain"/>
</dbReference>
<dbReference type="STRING" id="329046.A0A1Y2CPC1"/>